<dbReference type="WBParaSite" id="PTRK_0000473100.1">
    <property type="protein sequence ID" value="PTRK_0000473100.1"/>
    <property type="gene ID" value="PTRK_0000473100"/>
</dbReference>
<dbReference type="AlphaFoldDB" id="A0A0N4ZB18"/>
<organism evidence="1 2">
    <name type="scientific">Parastrongyloides trichosuri</name>
    <name type="common">Possum-specific nematode worm</name>
    <dbReference type="NCBI Taxonomy" id="131310"/>
    <lineage>
        <taxon>Eukaryota</taxon>
        <taxon>Metazoa</taxon>
        <taxon>Ecdysozoa</taxon>
        <taxon>Nematoda</taxon>
        <taxon>Chromadorea</taxon>
        <taxon>Rhabditida</taxon>
        <taxon>Tylenchina</taxon>
        <taxon>Panagrolaimomorpha</taxon>
        <taxon>Strongyloidoidea</taxon>
        <taxon>Strongyloididae</taxon>
        <taxon>Parastrongyloides</taxon>
    </lineage>
</organism>
<reference evidence="2" key="1">
    <citation type="submission" date="2017-02" db="UniProtKB">
        <authorList>
            <consortium name="WormBaseParasite"/>
        </authorList>
    </citation>
    <scope>IDENTIFICATION</scope>
</reference>
<evidence type="ECO:0000313" key="2">
    <source>
        <dbReference type="WBParaSite" id="PTRK_0000473100.1"/>
    </source>
</evidence>
<evidence type="ECO:0000313" key="1">
    <source>
        <dbReference type="Proteomes" id="UP000038045"/>
    </source>
</evidence>
<proteinExistence type="predicted"/>
<sequence>MDDVYKMNDFVPIMTEDITVMEASNEPTDPHFSMALCLANSVLRRSVTKKDKNNGDVAKFEPVKQKIFNNFTNSIQNKGNSNKELETHKLSISEYDSNFTTLHNCTPDVRRNYENFNYLGDKDYWKFYSNNGIDIHENNEEELHDGSCYFSYNLTKDKTNSLVNNYYPQQMNNCDVENKIILETLESYYNPNDYRYGSFSFPQNQETTEYDNDI</sequence>
<keyword evidence="1" id="KW-1185">Reference proteome</keyword>
<dbReference type="Proteomes" id="UP000038045">
    <property type="component" value="Unplaced"/>
</dbReference>
<protein>
    <submittedName>
        <fullName evidence="2">Fork-head domain-containing protein</fullName>
    </submittedName>
</protein>
<name>A0A0N4ZB18_PARTI</name>
<accession>A0A0N4ZB18</accession>